<organism evidence="3 4">
    <name type="scientific">Coleofasciculus chthonoplastes PCC 7420</name>
    <dbReference type="NCBI Taxonomy" id="118168"/>
    <lineage>
        <taxon>Bacteria</taxon>
        <taxon>Bacillati</taxon>
        <taxon>Cyanobacteriota</taxon>
        <taxon>Cyanophyceae</taxon>
        <taxon>Coleofasciculales</taxon>
        <taxon>Coleofasciculaceae</taxon>
        <taxon>Coleofasciculus</taxon>
    </lineage>
</organism>
<dbReference type="HOGENOM" id="CLU_045115_0_0_3"/>
<dbReference type="InterPro" id="IPR014735">
    <property type="entry name" value="Transposase_Tn5-like_N"/>
</dbReference>
<dbReference type="NCBIfam" id="NF033590">
    <property type="entry name" value="transpos_IS4_3"/>
    <property type="match status" value="1"/>
</dbReference>
<evidence type="ECO:0000259" key="1">
    <source>
        <dbReference type="Pfam" id="PF02281"/>
    </source>
</evidence>
<gene>
    <name evidence="3" type="ORF">MC7420_3145</name>
</gene>
<dbReference type="Gene3D" id="3.90.350.10">
    <property type="entry name" value="Transposase Inhibitor Protein From Tn5, Chain A, domain 1"/>
    <property type="match status" value="1"/>
</dbReference>
<dbReference type="AlphaFoldDB" id="B4VK20"/>
<dbReference type="EMBL" id="DS989843">
    <property type="protein sequence ID" value="EDX77821.1"/>
    <property type="molecule type" value="Genomic_DNA"/>
</dbReference>
<dbReference type="Proteomes" id="UP000003835">
    <property type="component" value="Unassembled WGS sequence"/>
</dbReference>
<dbReference type="InterPro" id="IPR014737">
    <property type="entry name" value="Transposase_Tn5-like_C"/>
</dbReference>
<sequence>MAFASENKEMKELRWAAQELRYANLGDARRNKRLVKIVEDLAAQPNESIPTACGNWAATKATYNLWKSPRIKPDDIRLSHQISTVERSQEHSVVLAIQDTTDLNFTHHPSKKGMGPISSKPMVTGLKVHSVLAVSTLGVPLGVLHQQVWARNPQEVGKRHTRRQRQTADKESQCWLSASVATELALPEDIEVVTIADREADIYDLFAMTRQRRSHLLIRGTHNRRVDHQAKYLHASIEQAPVAGLVTITVPRNGQRPQRQATLTVRFATLEIQPPRHHLQRAKLSPVTLQVVLATESHPPKDTTPICWLLLTTLPVNSFDEAVQCIRWYSFRWLIERYHYVLKSGCHLEQLQLETRERIECALATYSIVAWRLLWLTYQARSSPDTPCDTVLQTHEWQALYCTIHSQPIPPQQPPSLRQAVGWIAQLGGFLGRKHDGEPGVKTIWRGWQRLQDIAATWQLLHS</sequence>
<feature type="domain" description="Transposase Tn5 dimerisation" evidence="1">
    <location>
        <begin position="368"/>
        <end position="451"/>
    </location>
</feature>
<dbReference type="Gene3D" id="1.10.740.10">
    <property type="entry name" value="Transferase Inhibitor Protein From Tn5, Chain"/>
    <property type="match status" value="1"/>
</dbReference>
<dbReference type="STRING" id="118168.MC7420_3145"/>
<dbReference type="InterPro" id="IPR003201">
    <property type="entry name" value="Transposase_Tn5"/>
</dbReference>
<dbReference type="InterPro" id="IPR054836">
    <property type="entry name" value="Tn5_transposase"/>
</dbReference>
<dbReference type="InterPro" id="IPR047768">
    <property type="entry name" value="Tn5p-like"/>
</dbReference>
<evidence type="ECO:0000313" key="4">
    <source>
        <dbReference type="Proteomes" id="UP000003835"/>
    </source>
</evidence>
<dbReference type="InterPro" id="IPR012337">
    <property type="entry name" value="RNaseH-like_sf"/>
</dbReference>
<protein>
    <recommendedName>
        <fullName evidence="5">IS4 family transposase</fullName>
    </recommendedName>
</protein>
<evidence type="ECO:0000259" key="2">
    <source>
        <dbReference type="Pfam" id="PF14706"/>
    </source>
</evidence>
<dbReference type="PANTHER" id="PTHR37319">
    <property type="entry name" value="TRANSPOSASE"/>
    <property type="match status" value="1"/>
</dbReference>
<dbReference type="Pfam" id="PF02281">
    <property type="entry name" value="Dimer_Tnp_Tn5"/>
    <property type="match status" value="1"/>
</dbReference>
<evidence type="ECO:0000313" key="3">
    <source>
        <dbReference type="EMBL" id="EDX77821.1"/>
    </source>
</evidence>
<evidence type="ECO:0008006" key="5">
    <source>
        <dbReference type="Google" id="ProtNLM"/>
    </source>
</evidence>
<proteinExistence type="predicted"/>
<dbReference type="SUPFAM" id="SSF53098">
    <property type="entry name" value="Ribonuclease H-like"/>
    <property type="match status" value="1"/>
</dbReference>
<dbReference type="InterPro" id="IPR038215">
    <property type="entry name" value="TN5-like_N_sf"/>
</dbReference>
<keyword evidence="4" id="KW-1185">Reference proteome</keyword>
<feature type="domain" description="Transposase Tn5-like N-terminal" evidence="2">
    <location>
        <begin position="14"/>
        <end position="71"/>
    </location>
</feature>
<accession>B4VK20</accession>
<dbReference type="Pfam" id="PF14706">
    <property type="entry name" value="Tnp_DNA_bind"/>
    <property type="match status" value="1"/>
</dbReference>
<dbReference type="PANTHER" id="PTHR37319:SF1">
    <property type="entry name" value="TRANSPOSASE TN5 DIMERISATION DOMAIN-CONTAINING PROTEIN"/>
    <property type="match status" value="1"/>
</dbReference>
<name>B4VK20_9CYAN</name>
<dbReference type="Gene3D" id="1.10.246.40">
    <property type="entry name" value="Tn5 transposase, domain 1"/>
    <property type="match status" value="1"/>
</dbReference>
<dbReference type="eggNOG" id="COG3385">
    <property type="taxonomic scope" value="Bacteria"/>
</dbReference>
<reference evidence="3 4" key="1">
    <citation type="submission" date="2008-07" db="EMBL/GenBank/DDBJ databases">
        <authorList>
            <person name="Tandeau de Marsac N."/>
            <person name="Ferriera S."/>
            <person name="Johnson J."/>
            <person name="Kravitz S."/>
            <person name="Beeson K."/>
            <person name="Sutton G."/>
            <person name="Rogers Y.-H."/>
            <person name="Friedman R."/>
            <person name="Frazier M."/>
            <person name="Venter J.C."/>
        </authorList>
    </citation>
    <scope>NUCLEOTIDE SEQUENCE [LARGE SCALE GENOMIC DNA]</scope>
    <source>
        <strain evidence="3 4">PCC 7420</strain>
    </source>
</reference>